<feature type="non-terminal residue" evidence="2">
    <location>
        <position position="451"/>
    </location>
</feature>
<feature type="domain" description="MULE transposase" evidence="1">
    <location>
        <begin position="188"/>
        <end position="287"/>
    </location>
</feature>
<dbReference type="AlphaFoldDB" id="A0A3M7PVT2"/>
<gene>
    <name evidence="2" type="ORF">BpHYR1_035712</name>
</gene>
<proteinExistence type="predicted"/>
<dbReference type="PANTHER" id="PTHR47160:SF10">
    <property type="entry name" value="MULE TRANSPOSASE DOMAIN-CONTAINING PROTEIN"/>
    <property type="match status" value="1"/>
</dbReference>
<dbReference type="InterPro" id="IPR018289">
    <property type="entry name" value="MULE_transposase_dom"/>
</dbReference>
<protein>
    <submittedName>
        <fullName evidence="2">Ragulator complex LAMTOR3</fullName>
    </submittedName>
</protein>
<comment type="caution">
    <text evidence="2">The sequence shown here is derived from an EMBL/GenBank/DDBJ whole genome shotgun (WGS) entry which is preliminary data.</text>
</comment>
<evidence type="ECO:0000313" key="2">
    <source>
        <dbReference type="EMBL" id="RNA02875.1"/>
    </source>
</evidence>
<feature type="non-terminal residue" evidence="2">
    <location>
        <position position="1"/>
    </location>
</feature>
<reference evidence="2 3" key="1">
    <citation type="journal article" date="2018" name="Sci. Rep.">
        <title>Genomic signatures of local adaptation to the degree of environmental predictability in rotifers.</title>
        <authorList>
            <person name="Franch-Gras L."/>
            <person name="Hahn C."/>
            <person name="Garcia-Roger E.M."/>
            <person name="Carmona M.J."/>
            <person name="Serra M."/>
            <person name="Gomez A."/>
        </authorList>
    </citation>
    <scope>NUCLEOTIDE SEQUENCE [LARGE SCALE GENOMIC DNA]</scope>
    <source>
        <strain evidence="2">HYR1</strain>
    </source>
</reference>
<organism evidence="2 3">
    <name type="scientific">Brachionus plicatilis</name>
    <name type="common">Marine rotifer</name>
    <name type="synonym">Brachionus muelleri</name>
    <dbReference type="NCBI Taxonomy" id="10195"/>
    <lineage>
        <taxon>Eukaryota</taxon>
        <taxon>Metazoa</taxon>
        <taxon>Spiralia</taxon>
        <taxon>Gnathifera</taxon>
        <taxon>Rotifera</taxon>
        <taxon>Eurotatoria</taxon>
        <taxon>Monogononta</taxon>
        <taxon>Pseudotrocha</taxon>
        <taxon>Ploima</taxon>
        <taxon>Brachionidae</taxon>
        <taxon>Brachionus</taxon>
    </lineage>
</organism>
<dbReference type="EMBL" id="REGN01008727">
    <property type="protein sequence ID" value="RNA02875.1"/>
    <property type="molecule type" value="Genomic_DNA"/>
</dbReference>
<dbReference type="PANTHER" id="PTHR47160">
    <property type="entry name" value="PUTATIVE-RELATED"/>
    <property type="match status" value="1"/>
</dbReference>
<dbReference type="OrthoDB" id="10029846at2759"/>
<name>A0A3M7PVT2_BRAPC</name>
<keyword evidence="3" id="KW-1185">Reference proteome</keyword>
<dbReference type="Proteomes" id="UP000276133">
    <property type="component" value="Unassembled WGS sequence"/>
</dbReference>
<accession>A0A3M7PVT2</accession>
<evidence type="ECO:0000313" key="3">
    <source>
        <dbReference type="Proteomes" id="UP000276133"/>
    </source>
</evidence>
<dbReference type="Pfam" id="PF10551">
    <property type="entry name" value="MULE"/>
    <property type="match status" value="1"/>
</dbReference>
<sequence>NFGIDNIKNSHPIIIYKNFRYWWRTDNKDSSTRYVCSETNCFASIRIKQNKVVKQNGKHYHDSLTDSEIILLKSTQDLKKEVTADITKSIQKCYNNTQSQLVEQNVPKRMIAANLPQLKRIANTLHKKRGKKLPSIPNVFAELVIEGEYSLTTDKNQFLRYDNKSPDKRIIIFLDDQCLKIMSDSEEWFIDGTFKASPIQLTQLFTIHVAIKGSFEYTTIPCAYILASLKDEKTYREAFGFIKDLAIEKNFTLNPVTVMTDFEIASINAIKFHFPNVILKGCWFHFRQAVFRNSVKFGLKQHYHKDEYREFINLLGALSLLPLDKVEEGFQKIKSYMPNDPKCDNLYKYFERQWIKNTKISEWNHHNSNVRTNYRIEGFHSGLNKMITSYHPNIFVLIKHLKVQQDCSLYPYEYWFDSEGAINNDEDTTIEQSSKEQECGNHDQEIAYAQL</sequence>
<evidence type="ECO:0000259" key="1">
    <source>
        <dbReference type="Pfam" id="PF10551"/>
    </source>
</evidence>